<sequence length="71" mass="7999">MYKPDEELILDRAVRDYCASKNVTLTQLCGGGDHRKHDKALRGAWAEIARCPFPIGRCFRCIARLFDGTTA</sequence>
<accession>A0ABD3RCU2</accession>
<dbReference type="Proteomes" id="UP001530377">
    <property type="component" value="Unassembled WGS sequence"/>
</dbReference>
<keyword evidence="2" id="KW-1185">Reference proteome</keyword>
<evidence type="ECO:0000313" key="2">
    <source>
        <dbReference type="Proteomes" id="UP001530377"/>
    </source>
</evidence>
<evidence type="ECO:0000313" key="1">
    <source>
        <dbReference type="EMBL" id="KAL3810187.1"/>
    </source>
</evidence>
<protein>
    <submittedName>
        <fullName evidence="1">Uncharacterized protein</fullName>
    </submittedName>
</protein>
<name>A0ABD3RCU2_9STRA</name>
<organism evidence="1 2">
    <name type="scientific">Cyclostephanos tholiformis</name>
    <dbReference type="NCBI Taxonomy" id="382380"/>
    <lineage>
        <taxon>Eukaryota</taxon>
        <taxon>Sar</taxon>
        <taxon>Stramenopiles</taxon>
        <taxon>Ochrophyta</taxon>
        <taxon>Bacillariophyta</taxon>
        <taxon>Coscinodiscophyceae</taxon>
        <taxon>Thalassiosirophycidae</taxon>
        <taxon>Stephanodiscales</taxon>
        <taxon>Stephanodiscaceae</taxon>
        <taxon>Cyclostephanos</taxon>
    </lineage>
</organism>
<comment type="caution">
    <text evidence="1">The sequence shown here is derived from an EMBL/GenBank/DDBJ whole genome shotgun (WGS) entry which is preliminary data.</text>
</comment>
<dbReference type="AlphaFoldDB" id="A0ABD3RCU2"/>
<gene>
    <name evidence="1" type="ORF">ACHAXA_001608</name>
</gene>
<reference evidence="1 2" key="1">
    <citation type="submission" date="2024-10" db="EMBL/GenBank/DDBJ databases">
        <title>Updated reference genomes for cyclostephanoid diatoms.</title>
        <authorList>
            <person name="Roberts W.R."/>
            <person name="Alverson A.J."/>
        </authorList>
    </citation>
    <scope>NUCLEOTIDE SEQUENCE [LARGE SCALE GENOMIC DNA]</scope>
    <source>
        <strain evidence="1 2">AJA228-03</strain>
    </source>
</reference>
<proteinExistence type="predicted"/>
<dbReference type="EMBL" id="JALLPB020000347">
    <property type="protein sequence ID" value="KAL3810187.1"/>
    <property type="molecule type" value="Genomic_DNA"/>
</dbReference>